<dbReference type="CDD" id="cd22432">
    <property type="entry name" value="KH-I_HNRNPK_rpt1"/>
    <property type="match status" value="1"/>
</dbReference>
<keyword evidence="17" id="KW-0508">mRNA splicing</keyword>
<dbReference type="AlphaFoldDB" id="A0A6A1Q549"/>
<evidence type="ECO:0000256" key="13">
    <source>
        <dbReference type="ARBA" id="ARBA00023015"/>
    </source>
</evidence>
<dbReference type="PROSITE" id="PS50084">
    <property type="entry name" value="KH_TYPE_1"/>
    <property type="match status" value="2"/>
</dbReference>
<evidence type="ECO:0000256" key="11">
    <source>
        <dbReference type="ARBA" id="ARBA00022737"/>
    </source>
</evidence>
<evidence type="ECO:0000256" key="21">
    <source>
        <dbReference type="PROSITE-ProRule" id="PRU00117"/>
    </source>
</evidence>
<protein>
    <recommendedName>
        <fullName evidence="4">Heterogeneous nuclear ribonucleoprotein K</fullName>
    </recommendedName>
</protein>
<dbReference type="PANTHER" id="PTHR10288">
    <property type="entry name" value="KH DOMAIN CONTAINING RNA BINDING PROTEIN"/>
    <property type="match status" value="1"/>
</dbReference>
<evidence type="ECO:0000256" key="22">
    <source>
        <dbReference type="SAM" id="MobiDB-lite"/>
    </source>
</evidence>
<dbReference type="Proteomes" id="UP000437017">
    <property type="component" value="Unassembled WGS sequence"/>
</dbReference>
<feature type="region of interest" description="Disordered" evidence="22">
    <location>
        <begin position="176"/>
        <end position="245"/>
    </location>
</feature>
<keyword evidence="8" id="KW-0597">Phosphoprotein</keyword>
<keyword evidence="12 21" id="KW-0694">RNA-binding</keyword>
<dbReference type="Pfam" id="PF08067">
    <property type="entry name" value="ROKNT"/>
    <property type="match status" value="1"/>
</dbReference>
<dbReference type="GO" id="GO:0003723">
    <property type="term" value="F:RNA binding"/>
    <property type="evidence" value="ECO:0007669"/>
    <property type="project" value="UniProtKB-UniRule"/>
</dbReference>
<proteinExistence type="predicted"/>
<dbReference type="Gene3D" id="3.30.1370.10">
    <property type="entry name" value="K Homology domain, type 1"/>
    <property type="match status" value="2"/>
</dbReference>
<feature type="domain" description="K Homology" evidence="23">
    <location>
        <begin position="68"/>
        <end position="132"/>
    </location>
</feature>
<keyword evidence="7" id="KW-0678">Repressor</keyword>
<dbReference type="InterPro" id="IPR036612">
    <property type="entry name" value="KH_dom_type_1_sf"/>
</dbReference>
<evidence type="ECO:0000256" key="14">
    <source>
        <dbReference type="ARBA" id="ARBA00023125"/>
    </source>
</evidence>
<dbReference type="GO" id="GO:0003677">
    <property type="term" value="F:DNA binding"/>
    <property type="evidence" value="ECO:0007669"/>
    <property type="project" value="UniProtKB-KW"/>
</dbReference>
<evidence type="ECO:0000256" key="3">
    <source>
        <dbReference type="ARBA" id="ARBA00004642"/>
    </source>
</evidence>
<reference evidence="24 25" key="1">
    <citation type="journal article" date="2019" name="PLoS ONE">
        <title>Genomic analyses reveal an absence of contemporary introgressive admixture between fin whales and blue whales, despite known hybrids.</title>
        <authorList>
            <person name="Westbury M.V."/>
            <person name="Petersen B."/>
            <person name="Lorenzen E.D."/>
        </authorList>
    </citation>
    <scope>NUCLEOTIDE SEQUENCE [LARGE SCALE GENOMIC DNA]</scope>
    <source>
        <strain evidence="24">FinWhale-01</strain>
    </source>
</reference>
<keyword evidence="18" id="KW-0539">Nucleus</keyword>
<keyword evidence="5" id="KW-0488">Methylation</keyword>
<keyword evidence="15" id="KW-0010">Activator</keyword>
<evidence type="ECO:0000256" key="20">
    <source>
        <dbReference type="ARBA" id="ARBA00045294"/>
    </source>
</evidence>
<dbReference type="FunFam" id="3.30.1370.10:FF:000025">
    <property type="entry name" value="Heterogeneous nuclear ribonucleoprotein K, like"/>
    <property type="match status" value="1"/>
</dbReference>
<keyword evidence="11" id="KW-0677">Repeat</keyword>
<name>A0A6A1Q549_BALPH</name>
<feature type="region of interest" description="Disordered" evidence="22">
    <location>
        <begin position="11"/>
        <end position="63"/>
    </location>
</feature>
<evidence type="ECO:0000256" key="4">
    <source>
        <dbReference type="ARBA" id="ARBA00018447"/>
    </source>
</evidence>
<organism evidence="24 25">
    <name type="scientific">Balaenoptera physalus</name>
    <name type="common">Fin whale</name>
    <name type="synonym">Balaena physalus</name>
    <dbReference type="NCBI Taxonomy" id="9770"/>
    <lineage>
        <taxon>Eukaryota</taxon>
        <taxon>Metazoa</taxon>
        <taxon>Chordata</taxon>
        <taxon>Craniata</taxon>
        <taxon>Vertebrata</taxon>
        <taxon>Euteleostomi</taxon>
        <taxon>Mammalia</taxon>
        <taxon>Eutheria</taxon>
        <taxon>Laurasiatheria</taxon>
        <taxon>Artiodactyla</taxon>
        <taxon>Whippomorpha</taxon>
        <taxon>Cetacea</taxon>
        <taxon>Mysticeti</taxon>
        <taxon>Balaenopteridae</taxon>
        <taxon>Balaenoptera</taxon>
    </lineage>
</organism>
<feature type="non-terminal residue" evidence="24">
    <location>
        <position position="1"/>
    </location>
</feature>
<evidence type="ECO:0000256" key="2">
    <source>
        <dbReference type="ARBA" id="ARBA00004496"/>
    </source>
</evidence>
<keyword evidence="13" id="KW-0805">Transcription regulation</keyword>
<evidence type="ECO:0000256" key="18">
    <source>
        <dbReference type="ARBA" id="ARBA00023242"/>
    </source>
</evidence>
<dbReference type="GO" id="GO:0008380">
    <property type="term" value="P:RNA splicing"/>
    <property type="evidence" value="ECO:0007669"/>
    <property type="project" value="UniProtKB-KW"/>
</dbReference>
<keyword evidence="10" id="KW-0747">Spliceosome</keyword>
<comment type="function">
    <text evidence="20">One of the major pre-mRNA-binding proteins. Binds tenaciously to poly(C) sequences. Likely to play a role in the nuclear metabolism of hnRNAs, particularly for pre-mRNAs that contain cytidine-rich sequences. Can also bind poly(C) single-stranded DNA. Plays an important role in p53/TP53 response to DNA damage, acting at the level of both transcription activation and repression. When sumoylated, acts as a transcriptional coactivator of p53/TP53, playing a role in p21/CDKN1A and 14-3-3 sigma/SFN induction. As far as transcription repression is concerned, acts by interacting with long intergenic RNA p21 (lincRNA-p21), a non-coding RNA induced by p53/TP53. This interaction is necessary for the induction of apoptosis, but not cell cycle arrest. As part of a ribonucleoprotein complex composed at least of ZNF827, HNRNPL and the circular RNA circZNF827 that nucleates the complex on chromatin, may negatively regulate the transcription of genes involved in neuronal differentiation.</text>
</comment>
<dbReference type="SUPFAM" id="SSF54791">
    <property type="entry name" value="Eukaryotic type KH-domain (KH-domain type I)"/>
    <property type="match status" value="2"/>
</dbReference>
<evidence type="ECO:0000256" key="6">
    <source>
        <dbReference type="ARBA" id="ARBA00022490"/>
    </source>
</evidence>
<dbReference type="SMART" id="SM00322">
    <property type="entry name" value="KH"/>
    <property type="match status" value="2"/>
</dbReference>
<dbReference type="Pfam" id="PF00013">
    <property type="entry name" value="KH_1"/>
    <property type="match status" value="1"/>
</dbReference>
<feature type="domain" description="K Homology" evidence="23">
    <location>
        <begin position="302"/>
        <end position="372"/>
    </location>
</feature>
<evidence type="ECO:0000256" key="19">
    <source>
        <dbReference type="ARBA" id="ARBA00023274"/>
    </source>
</evidence>
<keyword evidence="19" id="KW-0687">Ribonucleoprotein</keyword>
<dbReference type="GO" id="GO:0005681">
    <property type="term" value="C:spliceosomal complex"/>
    <property type="evidence" value="ECO:0007669"/>
    <property type="project" value="UniProtKB-KW"/>
</dbReference>
<dbReference type="GO" id="GO:0005737">
    <property type="term" value="C:cytoplasm"/>
    <property type="evidence" value="ECO:0007669"/>
    <property type="project" value="UniProtKB-SubCell"/>
</dbReference>
<accession>A0A6A1Q549</accession>
<evidence type="ECO:0000256" key="7">
    <source>
        <dbReference type="ARBA" id="ARBA00022491"/>
    </source>
</evidence>
<dbReference type="GO" id="GO:0002102">
    <property type="term" value="C:podosome"/>
    <property type="evidence" value="ECO:0007669"/>
    <property type="project" value="UniProtKB-SubCell"/>
</dbReference>
<evidence type="ECO:0000256" key="5">
    <source>
        <dbReference type="ARBA" id="ARBA00022481"/>
    </source>
</evidence>
<dbReference type="EMBL" id="SGJD01000840">
    <property type="protein sequence ID" value="KAB0403278.1"/>
    <property type="molecule type" value="Genomic_DNA"/>
</dbReference>
<feature type="compositionally biased region" description="Basic and acidic residues" evidence="22">
    <location>
        <begin position="192"/>
        <end position="201"/>
    </location>
</feature>
<sequence>VQISRKYEIKKNWGHPLSDPGYCSTRKMETEQPEETFPNTKTNGELGKRPAEDMEEEQAFKRSRNTDEMVELRILLQSKNAGAVTGKGSKNIKALRTDHNASVQSQTTSTLSISADIETIGEILKKIIPILEEGLQTCSAYDPSFYDEIYDYGGFTMMFDDHWGCPVGFPMRGRGGCDRMPPGRGGRPMPPSRRDYDDKSPRRGPPPPPPGRGGQGGGRARNLPLPPPPPPRGGDLMAYDRRGRPGDHYDGMVGFSADETWDSAVDTWSPSEWQTAYEQQGGSGYDYSYAGGRGSYGDLGGPIITTQITIPKDLARSIIGKGGQQIKQIHHESGTSIKIDEPLEGSEDQTITITGTQTQIQNAQNLLQNSVK</sequence>
<keyword evidence="25" id="KW-1185">Reference proteome</keyword>
<dbReference type="InterPro" id="IPR004088">
    <property type="entry name" value="KH_dom_type_1"/>
</dbReference>
<evidence type="ECO:0000313" key="25">
    <source>
        <dbReference type="Proteomes" id="UP000437017"/>
    </source>
</evidence>
<evidence type="ECO:0000313" key="24">
    <source>
        <dbReference type="EMBL" id="KAB0403278.1"/>
    </source>
</evidence>
<evidence type="ECO:0000256" key="15">
    <source>
        <dbReference type="ARBA" id="ARBA00023159"/>
    </source>
</evidence>
<evidence type="ECO:0000259" key="23">
    <source>
        <dbReference type="SMART" id="SM00322"/>
    </source>
</evidence>
<keyword evidence="6" id="KW-0963">Cytoplasm</keyword>
<evidence type="ECO:0000256" key="9">
    <source>
        <dbReference type="ARBA" id="ARBA00022664"/>
    </source>
</evidence>
<keyword evidence="14" id="KW-0238">DNA-binding</keyword>
<dbReference type="GO" id="GO:0006397">
    <property type="term" value="P:mRNA processing"/>
    <property type="evidence" value="ECO:0007669"/>
    <property type="project" value="UniProtKB-KW"/>
</dbReference>
<comment type="subcellular location">
    <subcellularLocation>
        <location evidence="1">Cell projection</location>
        <location evidence="1">Podosome</location>
    </subcellularLocation>
    <subcellularLocation>
        <location evidence="2">Cytoplasm</location>
    </subcellularLocation>
    <subcellularLocation>
        <location evidence="3">Nucleus</location>
        <location evidence="3">Nucleoplasm</location>
    </subcellularLocation>
</comment>
<comment type="caution">
    <text evidence="24">The sequence shown here is derived from an EMBL/GenBank/DDBJ whole genome shotgun (WGS) entry which is preliminary data.</text>
</comment>
<dbReference type="InterPro" id="IPR012987">
    <property type="entry name" value="ROK_N"/>
</dbReference>
<evidence type="ECO:0000256" key="8">
    <source>
        <dbReference type="ARBA" id="ARBA00022553"/>
    </source>
</evidence>
<gene>
    <name evidence="24" type="ORF">E2I00_011074</name>
</gene>
<dbReference type="GO" id="GO:0005654">
    <property type="term" value="C:nucleoplasm"/>
    <property type="evidence" value="ECO:0007669"/>
    <property type="project" value="UniProtKB-SubCell"/>
</dbReference>
<keyword evidence="16" id="KW-0804">Transcription</keyword>
<dbReference type="InterPro" id="IPR004087">
    <property type="entry name" value="KH_dom"/>
</dbReference>
<evidence type="ECO:0000256" key="10">
    <source>
        <dbReference type="ARBA" id="ARBA00022728"/>
    </source>
</evidence>
<evidence type="ECO:0000256" key="17">
    <source>
        <dbReference type="ARBA" id="ARBA00023187"/>
    </source>
</evidence>
<evidence type="ECO:0000256" key="12">
    <source>
        <dbReference type="ARBA" id="ARBA00022884"/>
    </source>
</evidence>
<feature type="compositionally biased region" description="Basic and acidic residues" evidence="22">
    <location>
        <begin position="46"/>
        <end position="63"/>
    </location>
</feature>
<evidence type="ECO:0000256" key="16">
    <source>
        <dbReference type="ARBA" id="ARBA00023163"/>
    </source>
</evidence>
<keyword evidence="9" id="KW-0507">mRNA processing</keyword>
<evidence type="ECO:0000256" key="1">
    <source>
        <dbReference type="ARBA" id="ARBA00004188"/>
    </source>
</evidence>